<organism evidence="14 15">
    <name type="scientific">Parthenolecanium corni</name>
    <dbReference type="NCBI Taxonomy" id="536013"/>
    <lineage>
        <taxon>Eukaryota</taxon>
        <taxon>Metazoa</taxon>
        <taxon>Ecdysozoa</taxon>
        <taxon>Arthropoda</taxon>
        <taxon>Hexapoda</taxon>
        <taxon>Insecta</taxon>
        <taxon>Pterygota</taxon>
        <taxon>Neoptera</taxon>
        <taxon>Paraneoptera</taxon>
        <taxon>Hemiptera</taxon>
        <taxon>Sternorrhyncha</taxon>
        <taxon>Coccoidea</taxon>
        <taxon>Coccidae</taxon>
        <taxon>Parthenolecanium</taxon>
    </lineage>
</organism>
<evidence type="ECO:0000256" key="6">
    <source>
        <dbReference type="ARBA" id="ARBA00022824"/>
    </source>
</evidence>
<evidence type="ECO:0000256" key="1">
    <source>
        <dbReference type="ARBA" id="ARBA00004389"/>
    </source>
</evidence>
<feature type="transmembrane region" description="Helical" evidence="13">
    <location>
        <begin position="391"/>
        <end position="413"/>
    </location>
</feature>
<feature type="region of interest" description="Disordered" evidence="12">
    <location>
        <begin position="108"/>
        <end position="137"/>
    </location>
</feature>
<evidence type="ECO:0000256" key="2">
    <source>
        <dbReference type="ARBA" id="ARBA00022448"/>
    </source>
</evidence>
<dbReference type="Pfam" id="PF00400">
    <property type="entry name" value="WD40"/>
    <property type="match status" value="2"/>
</dbReference>
<reference evidence="14 15" key="1">
    <citation type="submission" date="2024-03" db="EMBL/GenBank/DDBJ databases">
        <title>Adaptation during the transition from Ophiocordyceps entomopathogen to insect associate is accompanied by gene loss and intensified selection.</title>
        <authorList>
            <person name="Ward C.M."/>
            <person name="Onetto C.A."/>
            <person name="Borneman A.R."/>
        </authorList>
    </citation>
    <scope>NUCLEOTIDE SEQUENCE [LARGE SCALE GENOMIC DNA]</scope>
    <source>
        <strain evidence="14">AWRI1</strain>
        <tissue evidence="14">Single Adult Female</tissue>
    </source>
</reference>
<accession>A0AAN9TTZ8</accession>
<keyword evidence="5" id="KW-0677">Repeat</keyword>
<dbReference type="PROSITE" id="PS50294">
    <property type="entry name" value="WD_REPEATS_REGION"/>
    <property type="match status" value="1"/>
</dbReference>
<dbReference type="Proteomes" id="UP001367676">
    <property type="component" value="Unassembled WGS sequence"/>
</dbReference>
<keyword evidence="8" id="KW-0653">Protein transport</keyword>
<evidence type="ECO:0000256" key="5">
    <source>
        <dbReference type="ARBA" id="ARBA00022737"/>
    </source>
</evidence>
<comment type="caution">
    <text evidence="14">The sequence shown here is derived from an EMBL/GenBank/DDBJ whole genome shotgun (WGS) entry which is preliminary data.</text>
</comment>
<sequence length="414" mass="46298">MIGKYQNSEILDRLKFPLYSVQFLTSRHLLVSGGGGSAKTGVPNAIVLLELSHNGKHFHSEKILHYETGNEVIMNFDVFSNNKYSYLVAGEEGNCCLYKLKYQCSKVDSNSENNDLSSSKGIRNRRSKPNQSSSNFSNGIYDKNLTFQLIPKAKVQSDFSNKPLQNVVKVNNKGDFVVTGGADGHIRVWSFPLLKLKFNIKAHRKEIDDLDFSPNDSQLVSVSKDGTAVIWDTSSGNKLKELKCDPENKTKFVYKRCRFSAYEGDLNKPALFTITKPSLIQLWNPKSGNLYNQVKCDEDLSALAVRNDGRFLAVGTMFSGSVFIYTTFNLQVIQKIPRAHGIFVTGLEFLPVPLSSDDDSFTTNSEVSVVSISADYKICVHSVPFRDSMPLWVFIFVLVSVVIVTFLICNFIGL</sequence>
<keyword evidence="6" id="KW-0256">Endoplasmic reticulum</keyword>
<dbReference type="PROSITE" id="PS50082">
    <property type="entry name" value="WD_REPEATS_2"/>
    <property type="match status" value="2"/>
</dbReference>
<dbReference type="InterPro" id="IPR015943">
    <property type="entry name" value="WD40/YVTN_repeat-like_dom_sf"/>
</dbReference>
<evidence type="ECO:0000256" key="10">
    <source>
        <dbReference type="ARBA" id="ARBA00023136"/>
    </source>
</evidence>
<dbReference type="EMBL" id="JBBCAQ010000004">
    <property type="protein sequence ID" value="KAK7604151.1"/>
    <property type="molecule type" value="Genomic_DNA"/>
</dbReference>
<keyword evidence="10 13" id="KW-0472">Membrane</keyword>
<evidence type="ECO:0008006" key="16">
    <source>
        <dbReference type="Google" id="ProtNLM"/>
    </source>
</evidence>
<dbReference type="GO" id="GO:0015031">
    <property type="term" value="P:protein transport"/>
    <property type="evidence" value="ECO:0007669"/>
    <property type="project" value="UniProtKB-KW"/>
</dbReference>
<dbReference type="PANTHER" id="PTHR23284">
    <property type="entry name" value="PROLACTIN REGULATORY ELEMENT BINDING PROTEIN"/>
    <property type="match status" value="1"/>
</dbReference>
<evidence type="ECO:0000256" key="7">
    <source>
        <dbReference type="ARBA" id="ARBA00022892"/>
    </source>
</evidence>
<dbReference type="GO" id="GO:0003400">
    <property type="term" value="P:regulation of COPII vesicle coating"/>
    <property type="evidence" value="ECO:0007669"/>
    <property type="project" value="TreeGrafter"/>
</dbReference>
<dbReference type="GO" id="GO:0005085">
    <property type="term" value="F:guanyl-nucleotide exchange factor activity"/>
    <property type="evidence" value="ECO:0007669"/>
    <property type="project" value="InterPro"/>
</dbReference>
<dbReference type="InterPro" id="IPR036322">
    <property type="entry name" value="WD40_repeat_dom_sf"/>
</dbReference>
<dbReference type="InterPro" id="IPR019775">
    <property type="entry name" value="WD40_repeat_CS"/>
</dbReference>
<protein>
    <recommendedName>
        <fullName evidence="16">Prolactin regulatory element-binding protein</fullName>
    </recommendedName>
</protein>
<keyword evidence="7" id="KW-0931">ER-Golgi transport</keyword>
<evidence type="ECO:0000256" key="9">
    <source>
        <dbReference type="ARBA" id="ARBA00022989"/>
    </source>
</evidence>
<comment type="subcellular location">
    <subcellularLocation>
        <location evidence="1">Endoplasmic reticulum membrane</location>
        <topology evidence="1">Single-pass membrane protein</topology>
    </subcellularLocation>
</comment>
<dbReference type="Gene3D" id="2.130.10.10">
    <property type="entry name" value="YVTN repeat-like/Quinoprotein amine dehydrogenase"/>
    <property type="match status" value="1"/>
</dbReference>
<evidence type="ECO:0000313" key="14">
    <source>
        <dbReference type="EMBL" id="KAK7604151.1"/>
    </source>
</evidence>
<keyword evidence="2" id="KW-0813">Transport</keyword>
<keyword evidence="9 13" id="KW-1133">Transmembrane helix</keyword>
<evidence type="ECO:0000256" key="3">
    <source>
        <dbReference type="ARBA" id="ARBA00022574"/>
    </source>
</evidence>
<dbReference type="GO" id="GO:0006888">
    <property type="term" value="P:endoplasmic reticulum to Golgi vesicle-mediated transport"/>
    <property type="evidence" value="ECO:0007669"/>
    <property type="project" value="TreeGrafter"/>
</dbReference>
<dbReference type="SMART" id="SM00320">
    <property type="entry name" value="WD40"/>
    <property type="match status" value="4"/>
</dbReference>
<evidence type="ECO:0000256" key="12">
    <source>
        <dbReference type="SAM" id="MobiDB-lite"/>
    </source>
</evidence>
<evidence type="ECO:0000313" key="15">
    <source>
        <dbReference type="Proteomes" id="UP001367676"/>
    </source>
</evidence>
<keyword evidence="15" id="KW-1185">Reference proteome</keyword>
<keyword evidence="4 13" id="KW-0812">Transmembrane</keyword>
<dbReference type="InterPro" id="IPR001680">
    <property type="entry name" value="WD40_rpt"/>
</dbReference>
<feature type="repeat" description="WD" evidence="11">
    <location>
        <begin position="168"/>
        <end position="190"/>
    </location>
</feature>
<dbReference type="GO" id="GO:0005789">
    <property type="term" value="C:endoplasmic reticulum membrane"/>
    <property type="evidence" value="ECO:0007669"/>
    <property type="project" value="UniProtKB-SubCell"/>
</dbReference>
<keyword evidence="3 11" id="KW-0853">WD repeat</keyword>
<feature type="repeat" description="WD" evidence="11">
    <location>
        <begin position="200"/>
        <end position="241"/>
    </location>
</feature>
<dbReference type="SUPFAM" id="SSF50978">
    <property type="entry name" value="WD40 repeat-like"/>
    <property type="match status" value="1"/>
</dbReference>
<dbReference type="PANTHER" id="PTHR23284:SF0">
    <property type="entry name" value="PROLACTIN REGULATORY ELEMENT-BINDING PROTEIN"/>
    <property type="match status" value="1"/>
</dbReference>
<evidence type="ECO:0000256" key="13">
    <source>
        <dbReference type="SAM" id="Phobius"/>
    </source>
</evidence>
<dbReference type="AlphaFoldDB" id="A0AAN9TTZ8"/>
<dbReference type="PROSITE" id="PS00678">
    <property type="entry name" value="WD_REPEATS_1"/>
    <property type="match status" value="1"/>
</dbReference>
<gene>
    <name evidence="14" type="ORF">V9T40_004424</name>
</gene>
<name>A0AAN9TTZ8_9HEMI</name>
<evidence type="ECO:0000256" key="8">
    <source>
        <dbReference type="ARBA" id="ARBA00022927"/>
    </source>
</evidence>
<feature type="compositionally biased region" description="Low complexity" evidence="12">
    <location>
        <begin position="108"/>
        <end position="119"/>
    </location>
</feature>
<evidence type="ECO:0000256" key="4">
    <source>
        <dbReference type="ARBA" id="ARBA00022692"/>
    </source>
</evidence>
<dbReference type="InterPro" id="IPR045260">
    <property type="entry name" value="Sec12-like"/>
</dbReference>
<proteinExistence type="predicted"/>
<evidence type="ECO:0000256" key="11">
    <source>
        <dbReference type="PROSITE-ProRule" id="PRU00221"/>
    </source>
</evidence>